<dbReference type="SUPFAM" id="SSF49265">
    <property type="entry name" value="Fibronectin type III"/>
    <property type="match status" value="5"/>
</dbReference>
<dbReference type="PANTHER" id="PTHR46708">
    <property type="entry name" value="TENASCIN"/>
    <property type="match status" value="1"/>
</dbReference>
<dbReference type="CDD" id="cd00063">
    <property type="entry name" value="FN3"/>
    <property type="match status" value="6"/>
</dbReference>
<feature type="domain" description="SLH" evidence="3">
    <location>
        <begin position="857"/>
        <end position="917"/>
    </location>
</feature>
<protein>
    <submittedName>
        <fullName evidence="4">Ferrous iron transporter A</fullName>
    </submittedName>
</protein>
<accession>A0A4Q0I3G5</accession>
<feature type="domain" description="Fibronectin type-III" evidence="2">
    <location>
        <begin position="585"/>
        <end position="674"/>
    </location>
</feature>
<dbReference type="Proteomes" id="UP000289166">
    <property type="component" value="Unassembled WGS sequence"/>
</dbReference>
<dbReference type="OrthoDB" id="2051435at2"/>
<dbReference type="RefSeq" id="WP_069195473.1">
    <property type="nucleotide sequence ID" value="NZ_RLII01000013.1"/>
</dbReference>
<keyword evidence="5" id="KW-1185">Reference proteome</keyword>
<feature type="domain" description="Fibronectin type-III" evidence="2">
    <location>
        <begin position="31"/>
        <end position="124"/>
    </location>
</feature>
<dbReference type="Gene3D" id="2.60.40.10">
    <property type="entry name" value="Immunoglobulins"/>
    <property type="match status" value="8"/>
</dbReference>
<proteinExistence type="predicted"/>
<dbReference type="InterPro" id="IPR001119">
    <property type="entry name" value="SLH_dom"/>
</dbReference>
<feature type="domain" description="Fibronectin type-III" evidence="2">
    <location>
        <begin position="396"/>
        <end position="486"/>
    </location>
</feature>
<evidence type="ECO:0000313" key="4">
    <source>
        <dbReference type="EMBL" id="RXE58731.1"/>
    </source>
</evidence>
<feature type="domain" description="Fibronectin type-III" evidence="2">
    <location>
        <begin position="676"/>
        <end position="767"/>
    </location>
</feature>
<comment type="caution">
    <text evidence="4">The sequence shown here is derived from an EMBL/GenBank/DDBJ whole genome shotgun (WGS) entry which is preliminary data.</text>
</comment>
<evidence type="ECO:0000259" key="3">
    <source>
        <dbReference type="PROSITE" id="PS51272"/>
    </source>
</evidence>
<dbReference type="PROSITE" id="PS51272">
    <property type="entry name" value="SLH"/>
    <property type="match status" value="3"/>
</dbReference>
<evidence type="ECO:0000313" key="5">
    <source>
        <dbReference type="Proteomes" id="UP000289166"/>
    </source>
</evidence>
<dbReference type="SMART" id="SM00060">
    <property type="entry name" value="FN3"/>
    <property type="match status" value="9"/>
</dbReference>
<dbReference type="Pfam" id="PF00041">
    <property type="entry name" value="fn3"/>
    <property type="match status" value="1"/>
</dbReference>
<feature type="domain" description="SLH" evidence="3">
    <location>
        <begin position="918"/>
        <end position="981"/>
    </location>
</feature>
<dbReference type="PROSITE" id="PS50853">
    <property type="entry name" value="FN3"/>
    <property type="match status" value="7"/>
</dbReference>
<dbReference type="InterPro" id="IPR050991">
    <property type="entry name" value="ECM_Regulatory_Proteins"/>
</dbReference>
<dbReference type="Pfam" id="PF00395">
    <property type="entry name" value="SLH"/>
    <property type="match status" value="3"/>
</dbReference>
<evidence type="ECO:0000259" key="2">
    <source>
        <dbReference type="PROSITE" id="PS50853"/>
    </source>
</evidence>
<name>A0A4Q0I3G5_9FIRM</name>
<evidence type="ECO:0000256" key="1">
    <source>
        <dbReference type="ARBA" id="ARBA00022737"/>
    </source>
</evidence>
<feature type="domain" description="Fibronectin type-III" evidence="2">
    <location>
        <begin position="489"/>
        <end position="584"/>
    </location>
</feature>
<reference evidence="5" key="1">
    <citation type="submission" date="2018-11" db="EMBL/GenBank/DDBJ databases">
        <title>Genome sequencing of a novel mesophilic and cellulolytic organism within the genus Hungateiclostridium.</title>
        <authorList>
            <person name="Rettenmaier R."/>
            <person name="Liebl W."/>
            <person name="Zverlov V."/>
        </authorList>
    </citation>
    <scope>NUCLEOTIDE SEQUENCE [LARGE SCALE GENOMIC DNA]</scope>
    <source>
        <strain evidence="5">N2K1</strain>
    </source>
</reference>
<feature type="domain" description="Fibronectin type-III" evidence="2">
    <location>
        <begin position="769"/>
        <end position="858"/>
    </location>
</feature>
<dbReference type="PANTHER" id="PTHR46708:SF2">
    <property type="entry name" value="FIBRONECTIN TYPE-III DOMAIN-CONTAINING PROTEIN"/>
    <property type="match status" value="1"/>
</dbReference>
<keyword evidence="1" id="KW-0677">Repeat</keyword>
<gene>
    <name evidence="4" type="ORF">EFD62_10520</name>
</gene>
<organism evidence="4 5">
    <name type="scientific">Acetivibrio mesophilus</name>
    <dbReference type="NCBI Taxonomy" id="2487273"/>
    <lineage>
        <taxon>Bacteria</taxon>
        <taxon>Bacillati</taxon>
        <taxon>Bacillota</taxon>
        <taxon>Clostridia</taxon>
        <taxon>Eubacteriales</taxon>
        <taxon>Oscillospiraceae</taxon>
        <taxon>Acetivibrio</taxon>
    </lineage>
</organism>
<dbReference type="EMBL" id="RLII01000013">
    <property type="protein sequence ID" value="RXE58731.1"/>
    <property type="molecule type" value="Genomic_DNA"/>
</dbReference>
<dbReference type="InterPro" id="IPR003961">
    <property type="entry name" value="FN3_dom"/>
</dbReference>
<feature type="domain" description="Fibronectin type-III" evidence="2">
    <location>
        <begin position="304"/>
        <end position="394"/>
    </location>
</feature>
<dbReference type="InterPro" id="IPR013783">
    <property type="entry name" value="Ig-like_fold"/>
</dbReference>
<feature type="domain" description="SLH" evidence="3">
    <location>
        <begin position="986"/>
        <end position="1042"/>
    </location>
</feature>
<dbReference type="InterPro" id="IPR036116">
    <property type="entry name" value="FN3_sf"/>
</dbReference>
<dbReference type="AlphaFoldDB" id="A0A4Q0I3G5"/>
<sequence length="1042" mass="116268">MKLIIDNFKKLIIFILIILITTFCLRDTALANFSLNATPADFNSDTQINLNWTSVTNAVYYSISRDGLHIANIDVNVDRNYLSFQDTGLVPQTSYSYTLTAVDPNGKAIKSAYSTASTLKMRAPSIISSYLDINNNEVTLTWLNNSLAASSTIVNKSGAGQVAQVSGKKTSISFVDPTLTYGVESQYTIMSIDGNGYSSTSSSPVSIIPIAPPVIEASIKNSTATISWGQHAYIQEFRLERSKYLEDKKKWDSWQIINTNLPKNSTSITDHLSSDGTYRYRLSIDNEKYKGFSNISKPVSRLLAPSNLQCVPVDSGRIDISWSLPSKGNFTLKIEKRIGSGSYSTIAVLDSNITTYSDTEGILANKYYYYRITAYDENGNSASSPVYSIYTGVPSAASNLRLEITSPTKITLNWKDSSSNESGFRVERKVDTGDFVPIATLNANTTSYIDNNVSTLSSYTYRVIPFNSAGDASAYSNEVSCTTSILKVAPGSLTVTPVSPTEIELNWRYAGSASYSTVIERKTGDNDAWEIITTLAAGYTSYRDTDLLPNTQYFYRVRTNLASRVYSRPYPEKADGTGVYTYLEAPEKLTSAWTTSGFVKLSWKYESWGESEIIIERKVGNGRFIEIDKQDADKTVWYDYDIDPETSYTYRIRAANAFNSSEYSNESSVDGMSFKPPEGLNASIVSNTEIILSWIDMTDNESGFRVEMKTANDQSWRKAASLSKNTTSCTIKDLKPDTLYYFRVVAERSSYRFEVYSEEIQVLMKSLSAPSGLVVKVISPNQILLEWKDNSDDEDGFVIERKSNQGEFAEIARVGRNVEKYTDNQLYSNTTYYYRIKGYDKNIYTNYTNIGMAKTTPSQTFKDLNSVPWAKESIESLAARGIIHGKSEELGIFAPNDRITRAEFITLIIKAFQLDKTPTGTFADVKPNHWYYKNVMIAKNMGIVSGTGDNYFYPNEPIKREDMAVILAKTFKIVGKPLPNHSNSVLDKYSDKNLVSIYALQSMAILNGEEIINGKSSTQLSPKDYATRAEAAVIIYKALKKL</sequence>